<dbReference type="EnsemblBacteria" id="ABX12789">
    <property type="protein sequence ID" value="ABX12789"/>
    <property type="gene ID" value="Nmar_0893"/>
</dbReference>
<sequence>MTVQGKSVLTKNFSVLKHNNSCLLITCKGIKKNGIHEKCPFIHEGDWGDLELTEHQNFHDAQESQNYSWLGFDTSQAIGKFSGRDGKSS</sequence>
<dbReference type="EMBL" id="CP000866">
    <property type="protein sequence ID" value="ABX12789.1"/>
    <property type="molecule type" value="Genomic_DNA"/>
</dbReference>
<reference evidence="1 2" key="1">
    <citation type="journal article" date="2010" name="Proc. Natl. Acad. Sci. U.S.A.">
        <title>Nitrosopumilus maritimus genome reveals unique mechanisms for nitrification and autotrophy in globally distributed marine crenarchaea.</title>
        <authorList>
            <person name="Walker C.B."/>
            <person name="de la Torre J.R."/>
            <person name="Klotz M.G."/>
            <person name="Urakawa H."/>
            <person name="Pinel N."/>
            <person name="Arp D.J."/>
            <person name="Brochier-Armanet C."/>
            <person name="Chain P.S."/>
            <person name="Chan P.P."/>
            <person name="Gollabgir A."/>
            <person name="Hemp J."/>
            <person name="Hugler M."/>
            <person name="Karr E.A."/>
            <person name="Konneke M."/>
            <person name="Shin M."/>
            <person name="Lawton T.J."/>
            <person name="Lowe T."/>
            <person name="Martens-Habbena W."/>
            <person name="Sayavedra-Soto L.A."/>
            <person name="Lang D."/>
            <person name="Sievert S.M."/>
            <person name="Rosenzweig A.C."/>
            <person name="Manning G."/>
            <person name="Stahl D.A."/>
        </authorList>
    </citation>
    <scope>NUCLEOTIDE SEQUENCE [LARGE SCALE GENOMIC DNA]</scope>
    <source>
        <strain evidence="1 2">SCM1</strain>
    </source>
</reference>
<keyword evidence="2" id="KW-1185">Reference proteome</keyword>
<gene>
    <name evidence="1" type="ordered locus">Nmar_0893</name>
</gene>
<accession>A9A278</accession>
<dbReference type="KEGG" id="nmr:Nmar_0893"/>
<dbReference type="Proteomes" id="UP000000792">
    <property type="component" value="Chromosome"/>
</dbReference>
<protein>
    <submittedName>
        <fullName evidence="1">Uncharacterized protein</fullName>
    </submittedName>
</protein>
<name>A9A278_NITMS</name>
<dbReference type="AlphaFoldDB" id="A9A278"/>
<evidence type="ECO:0000313" key="2">
    <source>
        <dbReference type="Proteomes" id="UP000000792"/>
    </source>
</evidence>
<dbReference type="HOGENOM" id="CLU_176723_0_0_2"/>
<evidence type="ECO:0000313" key="1">
    <source>
        <dbReference type="EMBL" id="ABX12789.1"/>
    </source>
</evidence>
<proteinExistence type="predicted"/>
<dbReference type="InParanoid" id="A9A278"/>
<organism evidence="1 2">
    <name type="scientific">Nitrosopumilus maritimus (strain SCM1)</name>
    <dbReference type="NCBI Taxonomy" id="436308"/>
    <lineage>
        <taxon>Archaea</taxon>
        <taxon>Nitrososphaerota</taxon>
        <taxon>Nitrososphaeria</taxon>
        <taxon>Nitrosopumilales</taxon>
        <taxon>Nitrosopumilaceae</taxon>
        <taxon>Nitrosopumilus</taxon>
    </lineage>
</organism>